<sequence length="157" mass="17914">MGKRSPSPRRRRSRSRERRRSRSRERRDDKKDKKRNDKEKEKKTTTQGILEAKKLMRDSLNSAASSLSYDVPTASKESNDEDSGGMSRARTIAEIDGDGFKQRNFKSTGGGAGGRVYSHKDERKKIDKLEDAHDSIIFGPTSRPTVVKKKEEEEIDE</sequence>
<evidence type="ECO:0000313" key="2">
    <source>
        <dbReference type="EMBL" id="GMT03969.1"/>
    </source>
</evidence>
<reference evidence="2" key="1">
    <citation type="submission" date="2023-10" db="EMBL/GenBank/DDBJ databases">
        <title>Genome assembly of Pristionchus species.</title>
        <authorList>
            <person name="Yoshida K."/>
            <person name="Sommer R.J."/>
        </authorList>
    </citation>
    <scope>NUCLEOTIDE SEQUENCE</scope>
    <source>
        <strain evidence="2">RS0144</strain>
    </source>
</reference>
<organism evidence="2 3">
    <name type="scientific">Pristionchus entomophagus</name>
    <dbReference type="NCBI Taxonomy" id="358040"/>
    <lineage>
        <taxon>Eukaryota</taxon>
        <taxon>Metazoa</taxon>
        <taxon>Ecdysozoa</taxon>
        <taxon>Nematoda</taxon>
        <taxon>Chromadorea</taxon>
        <taxon>Rhabditida</taxon>
        <taxon>Rhabditina</taxon>
        <taxon>Diplogasteromorpha</taxon>
        <taxon>Diplogasteroidea</taxon>
        <taxon>Neodiplogasteridae</taxon>
        <taxon>Pristionchus</taxon>
    </lineage>
</organism>
<feature type="compositionally biased region" description="Basic residues" evidence="1">
    <location>
        <begin position="1"/>
        <end position="24"/>
    </location>
</feature>
<feature type="region of interest" description="Disordered" evidence="1">
    <location>
        <begin position="131"/>
        <end position="157"/>
    </location>
</feature>
<feature type="compositionally biased region" description="Polar residues" evidence="1">
    <location>
        <begin position="59"/>
        <end position="68"/>
    </location>
</feature>
<dbReference type="AlphaFoldDB" id="A0AAV5UD29"/>
<name>A0AAV5UD29_9BILA</name>
<dbReference type="Proteomes" id="UP001432027">
    <property type="component" value="Unassembled WGS sequence"/>
</dbReference>
<comment type="caution">
    <text evidence="2">The sequence shown here is derived from an EMBL/GenBank/DDBJ whole genome shotgun (WGS) entry which is preliminary data.</text>
</comment>
<feature type="compositionally biased region" description="Basic and acidic residues" evidence="1">
    <location>
        <begin position="148"/>
        <end position="157"/>
    </location>
</feature>
<dbReference type="EMBL" id="BTSX01000006">
    <property type="protein sequence ID" value="GMT03969.1"/>
    <property type="molecule type" value="Genomic_DNA"/>
</dbReference>
<feature type="region of interest" description="Disordered" evidence="1">
    <location>
        <begin position="1"/>
        <end position="119"/>
    </location>
</feature>
<feature type="compositionally biased region" description="Basic and acidic residues" evidence="1">
    <location>
        <begin position="25"/>
        <end position="44"/>
    </location>
</feature>
<keyword evidence="3" id="KW-1185">Reference proteome</keyword>
<proteinExistence type="predicted"/>
<evidence type="ECO:0000313" key="3">
    <source>
        <dbReference type="Proteomes" id="UP001432027"/>
    </source>
</evidence>
<protein>
    <submittedName>
        <fullName evidence="2">Uncharacterized protein</fullName>
    </submittedName>
</protein>
<accession>A0AAV5UD29</accession>
<feature type="non-terminal residue" evidence="2">
    <location>
        <position position="157"/>
    </location>
</feature>
<gene>
    <name evidence="2" type="ORF">PENTCL1PPCAC_26143</name>
</gene>
<evidence type="ECO:0000256" key="1">
    <source>
        <dbReference type="SAM" id="MobiDB-lite"/>
    </source>
</evidence>